<dbReference type="EMBL" id="CAADHO010000009">
    <property type="protein sequence ID" value="VFQ46454.1"/>
    <property type="molecule type" value="Genomic_DNA"/>
</dbReference>
<feature type="domain" description="HDOD" evidence="1">
    <location>
        <begin position="68"/>
        <end position="263"/>
    </location>
</feature>
<evidence type="ECO:0000313" key="3">
    <source>
        <dbReference type="Proteomes" id="UP000507962"/>
    </source>
</evidence>
<dbReference type="InterPro" id="IPR013976">
    <property type="entry name" value="HDOD"/>
</dbReference>
<keyword evidence="3" id="KW-1185">Reference proteome</keyword>
<dbReference type="PANTHER" id="PTHR33525">
    <property type="match status" value="1"/>
</dbReference>
<dbReference type="NCBIfam" id="TIGR02098">
    <property type="entry name" value="MJ0042_CXXC"/>
    <property type="match status" value="1"/>
</dbReference>
<dbReference type="InterPro" id="IPR011723">
    <property type="entry name" value="Znf/thioredoxin_put"/>
</dbReference>
<dbReference type="PROSITE" id="PS51833">
    <property type="entry name" value="HDOD"/>
    <property type="match status" value="1"/>
</dbReference>
<proteinExistence type="predicted"/>
<gene>
    <name evidence="2" type="ORF">MSL71_41210</name>
</gene>
<organism evidence="2 3">
    <name type="scientific">Desulfoluna butyratoxydans</name>
    <dbReference type="NCBI Taxonomy" id="231438"/>
    <lineage>
        <taxon>Bacteria</taxon>
        <taxon>Pseudomonadati</taxon>
        <taxon>Thermodesulfobacteriota</taxon>
        <taxon>Desulfobacteria</taxon>
        <taxon>Desulfobacterales</taxon>
        <taxon>Desulfolunaceae</taxon>
        <taxon>Desulfoluna</taxon>
    </lineage>
</organism>
<dbReference type="Gene3D" id="1.10.3210.10">
    <property type="entry name" value="Hypothetical protein af1432"/>
    <property type="match status" value="1"/>
</dbReference>
<dbReference type="InterPro" id="IPR052340">
    <property type="entry name" value="RNase_Y/CdgJ"/>
</dbReference>
<evidence type="ECO:0000259" key="1">
    <source>
        <dbReference type="PROSITE" id="PS51833"/>
    </source>
</evidence>
<name>A0A4U8YRU2_9BACT</name>
<reference evidence="2 3" key="1">
    <citation type="submission" date="2019-03" db="EMBL/GenBank/DDBJ databases">
        <authorList>
            <person name="Nijsse B."/>
        </authorList>
    </citation>
    <scope>NUCLEOTIDE SEQUENCE [LARGE SCALE GENOMIC DNA]</scope>
    <source>
        <strain evidence="2">Desulfoluna butyratoxydans MSL71</strain>
    </source>
</reference>
<evidence type="ECO:0000313" key="2">
    <source>
        <dbReference type="EMBL" id="VFQ46454.1"/>
    </source>
</evidence>
<dbReference type="Proteomes" id="UP000507962">
    <property type="component" value="Unassembled WGS sequence"/>
</dbReference>
<sequence>MKIQCPGCNKAYRINDEIVYKVHNKTAKCTQCGQVIPIADFLLDKEALAPFASGEELKLEVVANLKKLYPMPHILLKARKLLAGNGNFDELGSLLNTDPALASRVLKVANSAYYGMSGKVSSLHMAATLLGSGTLMQILLMVGNAKALGRSLDGYGLGSGQLWRHSLAVAVCSGLIEKRHHAGDEEEAFFTGLMHDSGKIILDAYVLERRALFTRYASLTREPLFAVEQKILGLTHGDIGYELCRKWNLPDHMATAIRDHHTPVASENNRLAHVIHLANHMANRALGTATKTPSLPQATLSFLSLTEAEVETIITEAQTTVETMEEDTY</sequence>
<keyword evidence="2" id="KW-0378">Hydrolase</keyword>
<dbReference type="AlphaFoldDB" id="A0A4U8YRU2"/>
<dbReference type="Pfam" id="PF13717">
    <property type="entry name" value="Zn_ribbon_4"/>
    <property type="match status" value="1"/>
</dbReference>
<dbReference type="SUPFAM" id="SSF109604">
    <property type="entry name" value="HD-domain/PDEase-like"/>
    <property type="match status" value="1"/>
</dbReference>
<accession>A0A4U8YRU2</accession>
<protein>
    <submittedName>
        <fullName evidence="2">Metal-dependent hydrolase hdod</fullName>
    </submittedName>
</protein>
<dbReference type="Pfam" id="PF08668">
    <property type="entry name" value="HDOD"/>
    <property type="match status" value="1"/>
</dbReference>
<dbReference type="PANTHER" id="PTHR33525:SF3">
    <property type="entry name" value="RIBONUCLEASE Y"/>
    <property type="match status" value="1"/>
</dbReference>
<dbReference type="GO" id="GO:0016787">
    <property type="term" value="F:hydrolase activity"/>
    <property type="evidence" value="ECO:0007669"/>
    <property type="project" value="UniProtKB-KW"/>
</dbReference>
<dbReference type="RefSeq" id="WP_180144495.1">
    <property type="nucleotide sequence ID" value="NZ_CAADHO010000009.1"/>
</dbReference>